<evidence type="ECO:0000313" key="5">
    <source>
        <dbReference type="EMBL" id="KAK7595441.1"/>
    </source>
</evidence>
<accession>A0AAN9Y5J6</accession>
<dbReference type="InterPro" id="IPR018484">
    <property type="entry name" value="FGGY_N"/>
</dbReference>
<keyword evidence="3" id="KW-0418">Kinase</keyword>
<comment type="caution">
    <text evidence="5">The sequence shown here is derived from an EMBL/GenBank/DDBJ whole genome shotgun (WGS) entry which is preliminary data.</text>
</comment>
<dbReference type="InterPro" id="IPR043129">
    <property type="entry name" value="ATPase_NBD"/>
</dbReference>
<dbReference type="PANTHER" id="PTHR10196">
    <property type="entry name" value="SUGAR KINASE"/>
    <property type="match status" value="1"/>
</dbReference>
<protein>
    <recommendedName>
        <fullName evidence="4">Carbohydrate kinase FGGY N-terminal domain-containing protein</fullName>
    </recommendedName>
</protein>
<name>A0AAN9Y5J6_9HEMI</name>
<evidence type="ECO:0000313" key="6">
    <source>
        <dbReference type="Proteomes" id="UP001367676"/>
    </source>
</evidence>
<gene>
    <name evidence="5" type="ORF">V9T40_013266</name>
</gene>
<organism evidence="5 6">
    <name type="scientific">Parthenolecanium corni</name>
    <dbReference type="NCBI Taxonomy" id="536013"/>
    <lineage>
        <taxon>Eukaryota</taxon>
        <taxon>Metazoa</taxon>
        <taxon>Ecdysozoa</taxon>
        <taxon>Arthropoda</taxon>
        <taxon>Hexapoda</taxon>
        <taxon>Insecta</taxon>
        <taxon>Pterygota</taxon>
        <taxon>Neoptera</taxon>
        <taxon>Paraneoptera</taxon>
        <taxon>Hemiptera</taxon>
        <taxon>Sternorrhyncha</taxon>
        <taxon>Coccoidea</taxon>
        <taxon>Coccidae</taxon>
        <taxon>Parthenolecanium</taxon>
    </lineage>
</organism>
<keyword evidence="6" id="KW-1185">Reference proteome</keyword>
<dbReference type="GO" id="GO:0005829">
    <property type="term" value="C:cytosol"/>
    <property type="evidence" value="ECO:0007669"/>
    <property type="project" value="TreeGrafter"/>
</dbReference>
<reference evidence="5 6" key="1">
    <citation type="submission" date="2024-03" db="EMBL/GenBank/DDBJ databases">
        <title>Adaptation during the transition from Ophiocordyceps entomopathogen to insect associate is accompanied by gene loss and intensified selection.</title>
        <authorList>
            <person name="Ward C.M."/>
            <person name="Onetto C.A."/>
            <person name="Borneman A.R."/>
        </authorList>
    </citation>
    <scope>NUCLEOTIDE SEQUENCE [LARGE SCALE GENOMIC DNA]</scope>
    <source>
        <strain evidence="5">AWRI1</strain>
        <tissue evidence="5">Single Adult Female</tissue>
    </source>
</reference>
<dbReference type="GO" id="GO:0005997">
    <property type="term" value="P:xylulose metabolic process"/>
    <property type="evidence" value="ECO:0007669"/>
    <property type="project" value="TreeGrafter"/>
</dbReference>
<evidence type="ECO:0000256" key="3">
    <source>
        <dbReference type="ARBA" id="ARBA00022777"/>
    </source>
</evidence>
<sequence length="239" mass="26291">MASDEEKTYLGIDFSTQQLKGIIVDDNLNLLLEEVVTFDSSMPEFRTHKGVNQSRDGKTITSPTIMWVKGLDILLDKLQIAGADFGKLAAVSGTGQQHGTVYWQKGSNVGMKSLDQSCFLHTQLASCFTVPNSPIWMDSSTTQYCRKLEEAVGGAEELARITGSIAYERFSGSQIAKIADTKKIAYDNTERISLVSSFGCSLFLGDYAPIDLSDGSGMNLLDIRSKEWNNTCLEVIFTR</sequence>
<dbReference type="Pfam" id="PF00370">
    <property type="entry name" value="FGGY_N"/>
    <property type="match status" value="1"/>
</dbReference>
<dbReference type="EMBL" id="JBBCAQ010000018">
    <property type="protein sequence ID" value="KAK7595441.1"/>
    <property type="molecule type" value="Genomic_DNA"/>
</dbReference>
<evidence type="ECO:0000256" key="1">
    <source>
        <dbReference type="ARBA" id="ARBA00009156"/>
    </source>
</evidence>
<proteinExistence type="inferred from homology"/>
<dbReference type="AlphaFoldDB" id="A0AAN9Y5J6"/>
<keyword evidence="2" id="KW-0808">Transferase</keyword>
<dbReference type="PANTHER" id="PTHR10196:SF57">
    <property type="entry name" value="XYLULOSE KINASE"/>
    <property type="match status" value="1"/>
</dbReference>
<dbReference type="SUPFAM" id="SSF53067">
    <property type="entry name" value="Actin-like ATPase domain"/>
    <property type="match status" value="1"/>
</dbReference>
<feature type="domain" description="Carbohydrate kinase FGGY N-terminal" evidence="4">
    <location>
        <begin position="135"/>
        <end position="235"/>
    </location>
</feature>
<comment type="similarity">
    <text evidence="1">Belongs to the FGGY kinase family.</text>
</comment>
<evidence type="ECO:0000256" key="2">
    <source>
        <dbReference type="ARBA" id="ARBA00022679"/>
    </source>
</evidence>
<dbReference type="GO" id="GO:0004856">
    <property type="term" value="F:D-xylulokinase activity"/>
    <property type="evidence" value="ECO:0007669"/>
    <property type="project" value="TreeGrafter"/>
</dbReference>
<evidence type="ECO:0000259" key="4">
    <source>
        <dbReference type="Pfam" id="PF00370"/>
    </source>
</evidence>
<dbReference type="Proteomes" id="UP001367676">
    <property type="component" value="Unassembled WGS sequence"/>
</dbReference>
<dbReference type="Gene3D" id="3.30.420.40">
    <property type="match status" value="1"/>
</dbReference>